<dbReference type="Pfam" id="PF13385">
    <property type="entry name" value="Laminin_G_3"/>
    <property type="match status" value="1"/>
</dbReference>
<evidence type="ECO:0000256" key="2">
    <source>
        <dbReference type="ARBA" id="ARBA00022837"/>
    </source>
</evidence>
<organism evidence="5 6">
    <name type="scientific">Phytophthora pseudosyringae</name>
    <dbReference type="NCBI Taxonomy" id="221518"/>
    <lineage>
        <taxon>Eukaryota</taxon>
        <taxon>Sar</taxon>
        <taxon>Stramenopiles</taxon>
        <taxon>Oomycota</taxon>
        <taxon>Peronosporomycetes</taxon>
        <taxon>Peronosporales</taxon>
        <taxon>Peronosporaceae</taxon>
        <taxon>Phytophthora</taxon>
    </lineage>
</organism>
<feature type="chain" id="PRO_5035756671" description="Laminin IV type A domain-containing protein" evidence="4">
    <location>
        <begin position="24"/>
        <end position="3265"/>
    </location>
</feature>
<evidence type="ECO:0000313" key="6">
    <source>
        <dbReference type="Proteomes" id="UP000694044"/>
    </source>
</evidence>
<gene>
    <name evidence="5" type="ORF">PHYPSEUDO_015444</name>
</gene>
<keyword evidence="4" id="KW-0732">Signal</keyword>
<evidence type="ECO:0000313" key="5">
    <source>
        <dbReference type="EMBL" id="KAG7386660.1"/>
    </source>
</evidence>
<protein>
    <recommendedName>
        <fullName evidence="7">Laminin IV type A domain-containing protein</fullName>
    </recommendedName>
</protein>
<dbReference type="InterPro" id="IPR051360">
    <property type="entry name" value="Neuronal_Pentraxin_Related"/>
</dbReference>
<evidence type="ECO:0000256" key="3">
    <source>
        <dbReference type="ARBA" id="ARBA00023157"/>
    </source>
</evidence>
<dbReference type="EMBL" id="JAGDFM010000096">
    <property type="protein sequence ID" value="KAG7386660.1"/>
    <property type="molecule type" value="Genomic_DNA"/>
</dbReference>
<dbReference type="GO" id="GO:0046872">
    <property type="term" value="F:metal ion binding"/>
    <property type="evidence" value="ECO:0007669"/>
    <property type="project" value="UniProtKB-KW"/>
</dbReference>
<dbReference type="PANTHER" id="PTHR19277:SF125">
    <property type="entry name" value="B6"/>
    <property type="match status" value="1"/>
</dbReference>
<dbReference type="Proteomes" id="UP000694044">
    <property type="component" value="Unassembled WGS sequence"/>
</dbReference>
<reference evidence="5" key="1">
    <citation type="submission" date="2021-02" db="EMBL/GenBank/DDBJ databases">
        <authorList>
            <person name="Palmer J.M."/>
        </authorList>
    </citation>
    <scope>NUCLEOTIDE SEQUENCE</scope>
    <source>
        <strain evidence="5">SCRP734</strain>
    </source>
</reference>
<sequence>MRRSSVLLLLLSLLLLLPPAAHADITSASVTPTSLHAGAVTDVAVAFTPGVDVGAGGSVLVNFPTGFGISSGTTVTVTTAGSSTTLSVGSVSPTQLSVRVETAAVSAGLAFTFSMTDVTNPAAQSTADFSISTYDSSNALLQSNSAVPGSTIVSTTLADVTMVPDSLDAGVTGTATVAFKSAVRLPVGGKVKVTFPSDFTVASTTLSSATLIDSSSTVAFSGAVVTVTIAGSPVTAGSSVSFQLDGVTNPGAKTTDAFAVATTDSSSNVFQQETAVTAATIVSTTLSGVSIGVDNDIAGVASIYEVGFEMNVGIPLGGDVVLVVPSDYSLSGSISFVDPLLSKAWDGLIDGQSIKFKALTPYPAGVHSVQVKFLENPGVSTTGSFKVSTTDMNGFLLESASCTGVTIVPGAITDAAFTPQLAHPGIVSRVDISFTASAGLAKESLLAIYLPAGEYDAAVVTISVAVASPTSSTATASWNSTTSAIQVLFTSSTTIPHGAAVTLEVTALEMPPSIRTLSTAAMIESWNSKGLQLDASSTLTLRAITAVQGLQCSWSTETPNPGITSNVLVTFKTNGMIPVGGKVALALPSSDFYADSVGHTPTVVFKSPGTVVATATWDDTTNTLELVISNDSIPAYKAGIQVKITKLDTPTSVRTASRLPASLTTLDPTGIIIDGPSALKLDAITAGYVLGSRLWTAVNAVAGVTSDQTIDFFISGEMNPGGKFEFTLPDTQWSMAASGLATFTSPNLGDVGSVVWDAATRMMSVTLTGAKSIPSYTGVILTVQDVTNPPKETGINNAYLTTRAADNSIIDGPDTISVMTISRGGLAGAKTWTCVTTTSASMQSDQRLRFALSGGLPSGSSIIVTLPAAGWRMVTSASVSVSFSLPAAGVTVQSVDWSSTTYELRIVTAGDMSEGTPVDLLVKDMINPYSSSVASSCTVTTMLPDSGVVAESKDITVNAITSDALPTEGSLVSDVSTPGVLSTQTVTFKTGGKIEPGAKFCITSVDEWTIMASTSASLTLTASAQSSPLDFALDATTDTLCMQTAVAIDQETDVTIVLTDILSPESIRPERVAKLLIRSHLDGVVNTGSIHINAITKGALSGPLTWQTRVFSPGPVAGLKTSANLAFQTTGQIAAGGSIFLELPFQWVMVSTCKATFVRPSVLGTAFCSQNNLSIVLLDPLAEATDVDILFAGVYNPPMVMPEGVATARTIAADGGEIDESTSIATGAITSAVTGITNPGDHLVAVIGVTKAFLFGGSALAAGDVVKFVDASTTSDANCGESTTGQSDAGGVSVKYLSANLDISVKFTQSSQDGQPFAICYKFGSNPFKLYPTLSIMVKEIKSASSDVGSSDVAVGDFVKTWTFNGTGMTAGDQVRWIDLDVAQSAAYISTPPDCLETSTLAKLASPISGTLTAPEDDYTRVVQKVSDATFAFSVESSGKTYCLCYKFGTEPFMVYPSIKVRVNRLQTIETTHTGSDAIAVVDAPKAFKFSGDGVALDDRLYFVELGSVSSCDESDKDASLQLLHLINDQEQSLVFIDSHLVTTVNFDAAAAGMMVVPCYQFGMEPYQLYPDIRLTVKMVKRYTGTLGSPQLAVAEVAEPLTFLGFGLNGGDLVRWILHGEEDCESSLASLTDPDTLELVDTITLDNNSAGIFNFTRTQDDFNPVLCYKFEDESFKLYSGISIAIGTIRGKAPLTGAKEIAVVNSRKNFTLLGTNLAERDRVGWTSVINSSSPCTNLSLLIRNPLNTDIDYLSYLTNANTFGVALSPLSSGKRVYLCYGFGQEPFKLFTGLYLDVNSITNMRALVASPTVAVAGAIKTFLFDGDGVTTGDFAKFVSSKDSDCSNPGVTLMNLIAEYDDYDEMAMYLYEIAARTTTGSFQVKDDTNSAGLNRVLCYRFGVEPFVHYENFHVDVNTIWGFHQADAHAEGQDNVVVVNEPKQMAIDGVGISVKDTLKFVKAGNSSVDADCVDLPAQGQTASRLQVAPDLTVTLPFDFGSEGGLWTLCYKFDDEPYRLYPAVAITVKVITALLDYTFQDIAGLGEVATIGHRKQWKPVGSGIQEGDTVKIVPQSVTLSSECGKEDANIATGTKVMTVGSKRLFSGTISAFPASTSDVYHLCYQFQDEPFTYIRDFTLTTYGITSLDRDVVLASATTIAQIAGFRISDADEMGWTTSSTTCSSLLGRTEVAGMKASIYFEDSYPQLHLCYSFDRQPFDIFKTVTLAVAEADIWSPQSVSIIADQTSQVVVAGTFGVTQGTDQIAWVPSDVVECSTDAIALYAEVMQTSVTSVSKSQSIVPHAGEATFIAKYVAPSRGSGVTATESFSTWKLCYRFGTTPDYLMFGDVLCTVLDIVEMLLLSLDPTSTGAVMKFAFEGVGVQDFDAAKWVDAAAATSDADCNTLPAIGGSKTSDVVNSRATFTFEEESSEMALCYRFLGHAFKLYANIPIQDSTKSGAGLAQATTGAIATRYDEEAIAAASDQFTASRDVATISLTLDKDISEIPAGSTAEAAFKASFVTTLASSLGIDASRIQITELVAGSVVVNFQLLASDSPADPSVTEAVQDLHTQLLDTSSNLFTSSTVVVKNPATALRVSVTSIPTPATSSVAIQALGYQPNGLFSFVRSIYSVTEKSSKLAIPIIRLQGTASVVSVTVQVQTAGTSAVYDQDYAFPASATFDDTLKLLHLRFEIGESLQTVELELLDDDVKGVHFKTLSLALLDPHTSGATLGSTKVTAIRIYDYGDDGVSLAEASFAVSTDEPKSQQDLVQGWQVVANGASPLRVDGNGIFAVDDVLGEAEYNQKCDLAAPTGVCTYACELGGGLTSSDGLESRYNVLSLDGDDYTASMNGVSAFPSTAFTVSLWVKTTQRDPGACLYSYAVASATAPAVPLALCNPSDLQLFINAESDASGLATFVNISDNAWHFLAVTWSSDDGRVRVFDNGMQVFDGGPYRQGRSIESSGFFVAGQLVLSSASKTTPCTVGAEALAQSYTATSTSAALLVTTTEDVSCDVVAASGFKGQIQHVHVWSRVLSRSELLGELAWPLRLVSNGLVLGWNFDTSYLLLHGRVVNDLSMQGQGRKNLGALHCSKQNSLQLAAVPVSSSSNASATGGGCVLGGEVPRLDASFPCGPVFSNIWHFSAPAPFVTKLKDSYGGRLQFRLLAPSFNGSPRPRRGQVSIFGVSSGGVGTQISVALGSFDLPLASRWTFYSVVLREDFGWITEPDGAALTAAEFGAILGGATALWIRGDIWAYDSSGPGQEAVYLNDVVLYAR</sequence>
<evidence type="ECO:0000256" key="4">
    <source>
        <dbReference type="SAM" id="SignalP"/>
    </source>
</evidence>
<keyword evidence="3" id="KW-1015">Disulfide bond</keyword>
<evidence type="ECO:0000256" key="1">
    <source>
        <dbReference type="ARBA" id="ARBA00022723"/>
    </source>
</evidence>
<feature type="signal peptide" evidence="4">
    <location>
        <begin position="1"/>
        <end position="23"/>
    </location>
</feature>
<keyword evidence="2" id="KW-0106">Calcium</keyword>
<dbReference type="OrthoDB" id="189362at2759"/>
<comment type="caution">
    <text evidence="5">The sequence shown here is derived from an EMBL/GenBank/DDBJ whole genome shotgun (WGS) entry which is preliminary data.</text>
</comment>
<name>A0A8T1W399_9STRA</name>
<evidence type="ECO:0008006" key="7">
    <source>
        <dbReference type="Google" id="ProtNLM"/>
    </source>
</evidence>
<proteinExistence type="predicted"/>
<keyword evidence="6" id="KW-1185">Reference proteome</keyword>
<accession>A0A8T1W399</accession>
<dbReference type="PANTHER" id="PTHR19277">
    <property type="entry name" value="PENTRAXIN"/>
    <property type="match status" value="1"/>
</dbReference>
<keyword evidence="1" id="KW-0479">Metal-binding</keyword>